<dbReference type="AlphaFoldDB" id="K2MIT6"/>
<evidence type="ECO:0000313" key="3">
    <source>
        <dbReference type="Proteomes" id="UP000006786"/>
    </source>
</evidence>
<proteinExistence type="predicted"/>
<organism evidence="2 3">
    <name type="scientific">Nitratireductor pacificus pht-3B</name>
    <dbReference type="NCBI Taxonomy" id="391937"/>
    <lineage>
        <taxon>Bacteria</taxon>
        <taxon>Pseudomonadati</taxon>
        <taxon>Pseudomonadota</taxon>
        <taxon>Alphaproteobacteria</taxon>
        <taxon>Hyphomicrobiales</taxon>
        <taxon>Phyllobacteriaceae</taxon>
        <taxon>Nitratireductor</taxon>
    </lineage>
</organism>
<dbReference type="PATRIC" id="fig|391937.3.peg.510"/>
<sequence>MTEPKQENRKPDAEKSGGRNDRLAAALRANLARRKEQARSRRKGKADERPDGLQPGPQDAKP</sequence>
<dbReference type="Proteomes" id="UP000006786">
    <property type="component" value="Unassembled WGS sequence"/>
</dbReference>
<protein>
    <submittedName>
        <fullName evidence="2">Uncharacterized protein</fullName>
    </submittedName>
</protein>
<keyword evidence="3" id="KW-1185">Reference proteome</keyword>
<reference evidence="2 3" key="1">
    <citation type="journal article" date="2012" name="J. Bacteriol.">
        <title>Genome Sequence of Nitratireductor pacificus Type Strain pht-3B.</title>
        <authorList>
            <person name="Lai Q."/>
            <person name="Li G."/>
            <person name="Shao Z."/>
        </authorList>
    </citation>
    <scope>NUCLEOTIDE SEQUENCE [LARGE SCALE GENOMIC DNA]</scope>
    <source>
        <strain evidence="3">pht-3B</strain>
    </source>
</reference>
<dbReference type="STRING" id="391937.NA2_02459"/>
<feature type="compositionally biased region" description="Basic and acidic residues" evidence="1">
    <location>
        <begin position="1"/>
        <end position="22"/>
    </location>
</feature>
<dbReference type="EMBL" id="AMRM01000002">
    <property type="protein sequence ID" value="EKF20610.1"/>
    <property type="molecule type" value="Genomic_DNA"/>
</dbReference>
<evidence type="ECO:0000313" key="2">
    <source>
        <dbReference type="EMBL" id="EKF20610.1"/>
    </source>
</evidence>
<feature type="compositionally biased region" description="Basic and acidic residues" evidence="1">
    <location>
        <begin position="33"/>
        <end position="51"/>
    </location>
</feature>
<comment type="caution">
    <text evidence="2">The sequence shown here is derived from an EMBL/GenBank/DDBJ whole genome shotgun (WGS) entry which is preliminary data.</text>
</comment>
<evidence type="ECO:0000256" key="1">
    <source>
        <dbReference type="SAM" id="MobiDB-lite"/>
    </source>
</evidence>
<accession>K2MIT6</accession>
<name>K2MIT6_9HYPH</name>
<gene>
    <name evidence="2" type="ORF">NA2_02459</name>
</gene>
<feature type="region of interest" description="Disordered" evidence="1">
    <location>
        <begin position="1"/>
        <end position="62"/>
    </location>
</feature>
<dbReference type="RefSeq" id="WP_008593806.1">
    <property type="nucleotide sequence ID" value="NZ_AMRM01000002.1"/>
</dbReference>